<keyword evidence="7 11" id="KW-0547">Nucleotide-binding</keyword>
<evidence type="ECO:0000256" key="5">
    <source>
        <dbReference type="ARBA" id="ARBA00022679"/>
    </source>
</evidence>
<comment type="caution">
    <text evidence="13">The sequence shown here is derived from an EMBL/GenBank/DDBJ whole genome shotgun (WGS) entry which is preliminary data.</text>
</comment>
<evidence type="ECO:0000256" key="10">
    <source>
        <dbReference type="ARBA" id="ARBA00048721"/>
    </source>
</evidence>
<dbReference type="HAMAP" id="MF_00244">
    <property type="entry name" value="NaMN_adenylyltr"/>
    <property type="match status" value="1"/>
</dbReference>
<feature type="domain" description="Cytidyltransferase-like" evidence="12">
    <location>
        <begin position="7"/>
        <end position="167"/>
    </location>
</feature>
<sequence>MKKHIGLYFGTFNPIHVGHLAIANHIAEFSNVDEVWLVVTPHNPHKKKSSLLPDYDRLEMVHRATEDYIKLRPSDIEFSLSQPNYTTNTLAHLEEKYPNYSFSLIMGEDNLQSLPKWKNYEVILERYQLLVYPRVYKLKETSALANHDKVTHINAPIMEISSTFIRNTIKEGKNIRPLLPAAVWKYIDEMGFYL</sequence>
<dbReference type="PANTHER" id="PTHR39321">
    <property type="entry name" value="NICOTINATE-NUCLEOTIDE ADENYLYLTRANSFERASE-RELATED"/>
    <property type="match status" value="1"/>
</dbReference>
<dbReference type="GO" id="GO:0004515">
    <property type="term" value="F:nicotinate-nucleotide adenylyltransferase activity"/>
    <property type="evidence" value="ECO:0007669"/>
    <property type="project" value="UniProtKB-UniRule"/>
</dbReference>
<comment type="pathway">
    <text evidence="2 11">Cofactor biosynthesis; NAD(+) biosynthesis; deamido-NAD(+) from nicotinate D-ribonucleotide: step 1/1.</text>
</comment>
<keyword evidence="8 11" id="KW-0067">ATP-binding</keyword>
<evidence type="ECO:0000259" key="12">
    <source>
        <dbReference type="Pfam" id="PF01467"/>
    </source>
</evidence>
<evidence type="ECO:0000256" key="8">
    <source>
        <dbReference type="ARBA" id="ARBA00022840"/>
    </source>
</evidence>
<comment type="catalytic activity">
    <reaction evidence="10 11">
        <text>nicotinate beta-D-ribonucleotide + ATP + H(+) = deamido-NAD(+) + diphosphate</text>
        <dbReference type="Rhea" id="RHEA:22860"/>
        <dbReference type="ChEBI" id="CHEBI:15378"/>
        <dbReference type="ChEBI" id="CHEBI:30616"/>
        <dbReference type="ChEBI" id="CHEBI:33019"/>
        <dbReference type="ChEBI" id="CHEBI:57502"/>
        <dbReference type="ChEBI" id="CHEBI:58437"/>
        <dbReference type="EC" id="2.7.7.18"/>
    </reaction>
</comment>
<organism evidence="13 14">
    <name type="scientific">Mesonia algae</name>
    <dbReference type="NCBI Taxonomy" id="213248"/>
    <lineage>
        <taxon>Bacteria</taxon>
        <taxon>Pseudomonadati</taxon>
        <taxon>Bacteroidota</taxon>
        <taxon>Flavobacteriia</taxon>
        <taxon>Flavobacteriales</taxon>
        <taxon>Flavobacteriaceae</taxon>
        <taxon>Mesonia</taxon>
    </lineage>
</organism>
<dbReference type="EC" id="2.7.7.18" evidence="11"/>
<dbReference type="EMBL" id="QKYV01000001">
    <property type="protein sequence ID" value="PZW43987.1"/>
    <property type="molecule type" value="Genomic_DNA"/>
</dbReference>
<evidence type="ECO:0000256" key="11">
    <source>
        <dbReference type="HAMAP-Rule" id="MF_00244"/>
    </source>
</evidence>
<reference evidence="13 14" key="1">
    <citation type="submission" date="2018-06" db="EMBL/GenBank/DDBJ databases">
        <title>Genomic Encyclopedia of Archaeal and Bacterial Type Strains, Phase II (KMG-II): from individual species to whole genera.</title>
        <authorList>
            <person name="Goeker M."/>
        </authorList>
    </citation>
    <scope>NUCLEOTIDE SEQUENCE [LARGE SCALE GENOMIC DNA]</scope>
    <source>
        <strain evidence="13 14">DSM 15361</strain>
    </source>
</reference>
<evidence type="ECO:0000313" key="14">
    <source>
        <dbReference type="Proteomes" id="UP000249542"/>
    </source>
</evidence>
<evidence type="ECO:0000313" key="13">
    <source>
        <dbReference type="EMBL" id="PZW43987.1"/>
    </source>
</evidence>
<protein>
    <recommendedName>
        <fullName evidence="11">Probable nicotinate-nucleotide adenylyltransferase</fullName>
        <ecNumber evidence="11">2.7.7.18</ecNumber>
    </recommendedName>
    <alternativeName>
        <fullName evidence="11">Deamido-NAD(+) diphosphorylase</fullName>
    </alternativeName>
    <alternativeName>
        <fullName evidence="11">Deamido-NAD(+) pyrophosphorylase</fullName>
    </alternativeName>
    <alternativeName>
        <fullName evidence="11">Nicotinate mononucleotide adenylyltransferase</fullName>
        <shortName evidence="11">NaMN adenylyltransferase</shortName>
    </alternativeName>
</protein>
<accession>A0A2W7IWW5</accession>
<evidence type="ECO:0000256" key="7">
    <source>
        <dbReference type="ARBA" id="ARBA00022741"/>
    </source>
</evidence>
<evidence type="ECO:0000256" key="4">
    <source>
        <dbReference type="ARBA" id="ARBA00022642"/>
    </source>
</evidence>
<keyword evidence="4 11" id="KW-0662">Pyridine nucleotide biosynthesis</keyword>
<keyword evidence="6 11" id="KW-0548">Nucleotidyltransferase</keyword>
<dbReference type="RefSeq" id="WP_111539664.1">
    <property type="nucleotide sequence ID" value="NZ_QKYV01000001.1"/>
</dbReference>
<comment type="similarity">
    <text evidence="3 11">Belongs to the NadD family.</text>
</comment>
<gene>
    <name evidence="11" type="primary">nadD</name>
    <name evidence="13" type="ORF">LX95_00316</name>
</gene>
<dbReference type="GO" id="GO:0009435">
    <property type="term" value="P:NAD+ biosynthetic process"/>
    <property type="evidence" value="ECO:0007669"/>
    <property type="project" value="UniProtKB-UniRule"/>
</dbReference>
<dbReference type="InterPro" id="IPR004821">
    <property type="entry name" value="Cyt_trans-like"/>
</dbReference>
<dbReference type="UniPathway" id="UPA00253">
    <property type="reaction ID" value="UER00332"/>
</dbReference>
<evidence type="ECO:0000256" key="3">
    <source>
        <dbReference type="ARBA" id="ARBA00009014"/>
    </source>
</evidence>
<dbReference type="PANTHER" id="PTHR39321:SF3">
    <property type="entry name" value="PHOSPHOPANTETHEINE ADENYLYLTRANSFERASE"/>
    <property type="match status" value="1"/>
</dbReference>
<evidence type="ECO:0000256" key="2">
    <source>
        <dbReference type="ARBA" id="ARBA00005019"/>
    </source>
</evidence>
<name>A0A2W7IWW5_9FLAO</name>
<evidence type="ECO:0000256" key="6">
    <source>
        <dbReference type="ARBA" id="ARBA00022695"/>
    </source>
</evidence>
<dbReference type="SUPFAM" id="SSF52374">
    <property type="entry name" value="Nucleotidylyl transferase"/>
    <property type="match status" value="1"/>
</dbReference>
<dbReference type="GO" id="GO:0005524">
    <property type="term" value="F:ATP binding"/>
    <property type="evidence" value="ECO:0007669"/>
    <property type="project" value="UniProtKB-KW"/>
</dbReference>
<dbReference type="NCBIfam" id="TIGR00125">
    <property type="entry name" value="cyt_tran_rel"/>
    <property type="match status" value="1"/>
</dbReference>
<keyword evidence="5 11" id="KW-0808">Transferase</keyword>
<dbReference type="AlphaFoldDB" id="A0A2W7IWW5"/>
<dbReference type="Pfam" id="PF01467">
    <property type="entry name" value="CTP_transf_like"/>
    <property type="match status" value="1"/>
</dbReference>
<keyword evidence="14" id="KW-1185">Reference proteome</keyword>
<dbReference type="InterPro" id="IPR014729">
    <property type="entry name" value="Rossmann-like_a/b/a_fold"/>
</dbReference>
<keyword evidence="9 11" id="KW-0520">NAD</keyword>
<proteinExistence type="inferred from homology"/>
<comment type="function">
    <text evidence="1 11">Catalyzes the reversible adenylation of nicotinate mononucleotide (NaMN) to nicotinic acid adenine dinucleotide (NaAD).</text>
</comment>
<evidence type="ECO:0000256" key="9">
    <source>
        <dbReference type="ARBA" id="ARBA00023027"/>
    </source>
</evidence>
<dbReference type="CDD" id="cd02165">
    <property type="entry name" value="NMNAT"/>
    <property type="match status" value="1"/>
</dbReference>
<evidence type="ECO:0000256" key="1">
    <source>
        <dbReference type="ARBA" id="ARBA00002324"/>
    </source>
</evidence>
<dbReference type="Proteomes" id="UP000249542">
    <property type="component" value="Unassembled WGS sequence"/>
</dbReference>
<dbReference type="Gene3D" id="3.40.50.620">
    <property type="entry name" value="HUPs"/>
    <property type="match status" value="1"/>
</dbReference>
<dbReference type="NCBIfam" id="TIGR00482">
    <property type="entry name" value="nicotinate (nicotinamide) nucleotide adenylyltransferase"/>
    <property type="match status" value="1"/>
</dbReference>
<dbReference type="InterPro" id="IPR005248">
    <property type="entry name" value="NadD/NMNAT"/>
</dbReference>